<dbReference type="EMBL" id="JBHTCP010000002">
    <property type="protein sequence ID" value="MFC7370166.1"/>
    <property type="molecule type" value="Genomic_DNA"/>
</dbReference>
<feature type="domain" description="ATPase AAA-3" evidence="1">
    <location>
        <begin position="37"/>
        <end position="167"/>
    </location>
</feature>
<feature type="domain" description="ChlI/MoxR AAA lid" evidence="2">
    <location>
        <begin position="231"/>
        <end position="300"/>
    </location>
</feature>
<organism evidence="3 4">
    <name type="scientific">Fictibacillus iocasae</name>
    <dbReference type="NCBI Taxonomy" id="2715437"/>
    <lineage>
        <taxon>Bacteria</taxon>
        <taxon>Bacillati</taxon>
        <taxon>Bacillota</taxon>
        <taxon>Bacilli</taxon>
        <taxon>Bacillales</taxon>
        <taxon>Fictibacillaceae</taxon>
        <taxon>Fictibacillus</taxon>
    </lineage>
</organism>
<dbReference type="Proteomes" id="UP001596549">
    <property type="component" value="Unassembled WGS sequence"/>
</dbReference>
<comment type="caution">
    <text evidence="3">The sequence shown here is derived from an EMBL/GenBank/DDBJ whole genome shotgun (WGS) entry which is preliminary data.</text>
</comment>
<dbReference type="InterPro" id="IPR011703">
    <property type="entry name" value="ATPase_AAA-3"/>
</dbReference>
<dbReference type="SUPFAM" id="SSF52540">
    <property type="entry name" value="P-loop containing nucleoside triphosphate hydrolases"/>
    <property type="match status" value="1"/>
</dbReference>
<dbReference type="Gene3D" id="3.40.50.300">
    <property type="entry name" value="P-loop containing nucleotide triphosphate hydrolases"/>
    <property type="match status" value="1"/>
</dbReference>
<evidence type="ECO:0000259" key="2">
    <source>
        <dbReference type="Pfam" id="PF17863"/>
    </source>
</evidence>
<gene>
    <name evidence="3" type="ORF">ACFQPF_00555</name>
</gene>
<keyword evidence="4" id="KW-1185">Reference proteome</keyword>
<dbReference type="Pfam" id="PF17863">
    <property type="entry name" value="AAA_lid_2"/>
    <property type="match status" value="1"/>
</dbReference>
<evidence type="ECO:0000259" key="1">
    <source>
        <dbReference type="Pfam" id="PF07726"/>
    </source>
</evidence>
<protein>
    <submittedName>
        <fullName evidence="3">AAA family ATPase</fullName>
    </submittedName>
</protein>
<name>A0ABW2NL42_9BACL</name>
<proteinExistence type="predicted"/>
<dbReference type="RefSeq" id="WP_379744923.1">
    <property type="nucleotide sequence ID" value="NZ_JBHTCP010000002.1"/>
</dbReference>
<sequence>MNISQKVTAFKQNIGTVLIGKEHLAELAMIALVSKGHLLLEDVPGTGKTVLAKSLAKSISGSFRRIQFTPDILPGDVTGIQFFHPKKQDFELRPGPVMTNILLADEINRATPRTQSSLLEVMEERQVTIDGETIKLPSPFLVIATQNPIESQGTFPLPEAQLDRFFMKVPAGYPTFNEEKRILQIYRDEEPLNSLTPVFTLEELLQMQEEVKNVRISSDVEDYLLSIIHLTRSHEYIETGVSPRGTLAFMRAAQGSAYVNNRLFVTPDDIQRIAGYVLSHRIVLSMEGSMRKTKSQVIKDILDTIAVPVESGAGM</sequence>
<accession>A0ABW2NL42</accession>
<dbReference type="InterPro" id="IPR041628">
    <property type="entry name" value="ChlI/MoxR_AAA_lid"/>
</dbReference>
<reference evidence="4" key="1">
    <citation type="journal article" date="2019" name="Int. J. Syst. Evol. Microbiol.">
        <title>The Global Catalogue of Microorganisms (GCM) 10K type strain sequencing project: providing services to taxonomists for standard genome sequencing and annotation.</title>
        <authorList>
            <consortium name="The Broad Institute Genomics Platform"/>
            <consortium name="The Broad Institute Genome Sequencing Center for Infectious Disease"/>
            <person name="Wu L."/>
            <person name="Ma J."/>
        </authorList>
    </citation>
    <scope>NUCLEOTIDE SEQUENCE [LARGE SCALE GENOMIC DNA]</scope>
    <source>
        <strain evidence="4">NBRC 106396</strain>
    </source>
</reference>
<dbReference type="PANTHER" id="PTHR42759:SF5">
    <property type="entry name" value="METHANOL DEHYDROGENASE REGULATOR"/>
    <property type="match status" value="1"/>
</dbReference>
<dbReference type="InterPro" id="IPR027417">
    <property type="entry name" value="P-loop_NTPase"/>
</dbReference>
<dbReference type="PANTHER" id="PTHR42759">
    <property type="entry name" value="MOXR FAMILY PROTEIN"/>
    <property type="match status" value="1"/>
</dbReference>
<evidence type="ECO:0000313" key="4">
    <source>
        <dbReference type="Proteomes" id="UP001596549"/>
    </source>
</evidence>
<dbReference type="InterPro" id="IPR050764">
    <property type="entry name" value="CbbQ/NirQ/NorQ/GpvN"/>
</dbReference>
<dbReference type="CDD" id="cd00009">
    <property type="entry name" value="AAA"/>
    <property type="match status" value="1"/>
</dbReference>
<dbReference type="Gene3D" id="1.10.8.80">
    <property type="entry name" value="Magnesium chelatase subunit I, C-Terminal domain"/>
    <property type="match status" value="1"/>
</dbReference>
<dbReference type="PIRSF" id="PIRSF002849">
    <property type="entry name" value="AAA_ATPase_chaperone_MoxR_prd"/>
    <property type="match status" value="1"/>
</dbReference>
<evidence type="ECO:0000313" key="3">
    <source>
        <dbReference type="EMBL" id="MFC7370166.1"/>
    </source>
</evidence>
<dbReference type="Pfam" id="PF07726">
    <property type="entry name" value="AAA_3"/>
    <property type="match status" value="1"/>
</dbReference>